<sequence>LPNNYKQALDRLIQTERNLRRNPTKAQLYENGMKEYLENGFVEERRQIQHEMPDSV</sequence>
<dbReference type="Proteomes" id="UP000054653">
    <property type="component" value="Unassembled WGS sequence"/>
</dbReference>
<organism evidence="1 2">
    <name type="scientific">Trichinella britovi</name>
    <name type="common">Parasitic roundworm</name>
    <dbReference type="NCBI Taxonomy" id="45882"/>
    <lineage>
        <taxon>Eukaryota</taxon>
        <taxon>Metazoa</taxon>
        <taxon>Ecdysozoa</taxon>
        <taxon>Nematoda</taxon>
        <taxon>Enoplea</taxon>
        <taxon>Dorylaimia</taxon>
        <taxon>Trichinellida</taxon>
        <taxon>Trichinellidae</taxon>
        <taxon>Trichinella</taxon>
    </lineage>
</organism>
<reference evidence="1 2" key="1">
    <citation type="submission" date="2015-01" db="EMBL/GenBank/DDBJ databases">
        <title>Evolution of Trichinella species and genotypes.</title>
        <authorList>
            <person name="Korhonen P.K."/>
            <person name="Edoardo P."/>
            <person name="Giuseppe L.R."/>
            <person name="Gasser R.B."/>
        </authorList>
    </citation>
    <scope>NUCLEOTIDE SEQUENCE [LARGE SCALE GENOMIC DNA]</scope>
    <source>
        <strain evidence="1">ISS120</strain>
    </source>
</reference>
<dbReference type="EMBL" id="JYDI01004874">
    <property type="protein sequence ID" value="KRY05646.1"/>
    <property type="molecule type" value="Genomic_DNA"/>
</dbReference>
<gene>
    <name evidence="1" type="ORF">T03_10882</name>
</gene>
<dbReference type="OrthoDB" id="5920525at2759"/>
<protein>
    <submittedName>
        <fullName evidence="1">Uncharacterized protein</fullName>
    </submittedName>
</protein>
<comment type="caution">
    <text evidence="1">The sequence shown here is derived from an EMBL/GenBank/DDBJ whole genome shotgun (WGS) entry which is preliminary data.</text>
</comment>
<name>A0A0V0YZK3_TRIBR</name>
<accession>A0A0V0YZK3</accession>
<dbReference type="AlphaFoldDB" id="A0A0V0YZK3"/>
<proteinExistence type="predicted"/>
<evidence type="ECO:0000313" key="1">
    <source>
        <dbReference type="EMBL" id="KRY05646.1"/>
    </source>
</evidence>
<evidence type="ECO:0000313" key="2">
    <source>
        <dbReference type="Proteomes" id="UP000054653"/>
    </source>
</evidence>
<keyword evidence="2" id="KW-1185">Reference proteome</keyword>
<feature type="non-terminal residue" evidence="1">
    <location>
        <position position="1"/>
    </location>
</feature>